<sequence>VVDEAFRLTESRGSWRHLESLVSGRGALPWQRVDDGTEPAGKDNDNKEDPGRLWQSPAHGAADARTPLMSALLATPRHGLLACFGGSEAGSPGALRQLLRRSGAQSLSGLSAAAALASGLVSGGE</sequence>
<dbReference type="Proteomes" id="UP000654075">
    <property type="component" value="Unassembled WGS sequence"/>
</dbReference>
<evidence type="ECO:0000313" key="2">
    <source>
        <dbReference type="EMBL" id="CAE8606592.1"/>
    </source>
</evidence>
<organism evidence="2 3">
    <name type="scientific">Polarella glacialis</name>
    <name type="common">Dinoflagellate</name>
    <dbReference type="NCBI Taxonomy" id="89957"/>
    <lineage>
        <taxon>Eukaryota</taxon>
        <taxon>Sar</taxon>
        <taxon>Alveolata</taxon>
        <taxon>Dinophyceae</taxon>
        <taxon>Suessiales</taxon>
        <taxon>Suessiaceae</taxon>
        <taxon>Polarella</taxon>
    </lineage>
</organism>
<proteinExistence type="predicted"/>
<evidence type="ECO:0000256" key="1">
    <source>
        <dbReference type="SAM" id="MobiDB-lite"/>
    </source>
</evidence>
<comment type="caution">
    <text evidence="2">The sequence shown here is derived from an EMBL/GenBank/DDBJ whole genome shotgun (WGS) entry which is preliminary data.</text>
</comment>
<protein>
    <submittedName>
        <fullName evidence="2">Uncharacterized protein</fullName>
    </submittedName>
</protein>
<reference evidence="2" key="1">
    <citation type="submission" date="2021-02" db="EMBL/GenBank/DDBJ databases">
        <authorList>
            <person name="Dougan E. K."/>
            <person name="Rhodes N."/>
            <person name="Thang M."/>
            <person name="Chan C."/>
        </authorList>
    </citation>
    <scope>NUCLEOTIDE SEQUENCE</scope>
</reference>
<gene>
    <name evidence="2" type="ORF">PGLA1383_LOCUS24576</name>
</gene>
<feature type="compositionally biased region" description="Basic and acidic residues" evidence="1">
    <location>
        <begin position="32"/>
        <end position="51"/>
    </location>
</feature>
<keyword evidence="3" id="KW-1185">Reference proteome</keyword>
<dbReference type="AlphaFoldDB" id="A0A813EZC4"/>
<evidence type="ECO:0000313" key="3">
    <source>
        <dbReference type="Proteomes" id="UP000654075"/>
    </source>
</evidence>
<feature type="region of interest" description="Disordered" evidence="1">
    <location>
        <begin position="27"/>
        <end position="61"/>
    </location>
</feature>
<dbReference type="EMBL" id="CAJNNV010019514">
    <property type="protein sequence ID" value="CAE8606592.1"/>
    <property type="molecule type" value="Genomic_DNA"/>
</dbReference>
<name>A0A813EZC4_POLGL</name>
<accession>A0A813EZC4</accession>
<feature type="non-terminal residue" evidence="2">
    <location>
        <position position="125"/>
    </location>
</feature>
<feature type="non-terminal residue" evidence="2">
    <location>
        <position position="1"/>
    </location>
</feature>